<organism evidence="1 2">
    <name type="scientific">Bifidobacterium adolescentis</name>
    <dbReference type="NCBI Taxonomy" id="1680"/>
    <lineage>
        <taxon>Bacteria</taxon>
        <taxon>Bacillati</taxon>
        <taxon>Actinomycetota</taxon>
        <taxon>Actinomycetes</taxon>
        <taxon>Bifidobacteriales</taxon>
        <taxon>Bifidobacteriaceae</taxon>
        <taxon>Bifidobacterium</taxon>
    </lineage>
</organism>
<sequence length="136" mass="14810">MPVSLSSLNTSVSCSGSTYFWYLANWSKPATLNMVGALSLANSDFMVASYVPAAPVWMSTCTPVFLVYMLASSLYWSTTSALLFMKYTWPLLESALLPPQAASDVPMASVAAMATIRVMLRFMMCSFAWLLNANCG</sequence>
<dbReference type="EMBL" id="CYYI01000001">
    <property type="protein sequence ID" value="CUN42666.1"/>
    <property type="molecule type" value="Genomic_DNA"/>
</dbReference>
<evidence type="ECO:0000313" key="2">
    <source>
        <dbReference type="Proteomes" id="UP000095647"/>
    </source>
</evidence>
<proteinExistence type="predicted"/>
<name>A0A173WU69_BIFAD</name>
<protein>
    <submittedName>
        <fullName evidence="1">Uncharacterized protein</fullName>
    </submittedName>
</protein>
<dbReference type="Proteomes" id="UP000095647">
    <property type="component" value="Unassembled WGS sequence"/>
</dbReference>
<dbReference type="AlphaFoldDB" id="A0A173WU69"/>
<gene>
    <name evidence="1" type="ORF">ERS852382_00373</name>
</gene>
<reference evidence="1 2" key="1">
    <citation type="submission" date="2015-09" db="EMBL/GenBank/DDBJ databases">
        <authorList>
            <consortium name="Pathogen Informatics"/>
        </authorList>
    </citation>
    <scope>NUCLEOTIDE SEQUENCE [LARGE SCALE GENOMIC DNA]</scope>
    <source>
        <strain evidence="1 2">2789STDY5608824</strain>
    </source>
</reference>
<evidence type="ECO:0000313" key="1">
    <source>
        <dbReference type="EMBL" id="CUN42666.1"/>
    </source>
</evidence>
<accession>A0A173WU69</accession>